<keyword evidence="1" id="KW-0812">Transmembrane</keyword>
<keyword evidence="1" id="KW-0472">Membrane</keyword>
<organism evidence="2 3">
    <name type="scientific">Rhizobium tumorigenes</name>
    <dbReference type="NCBI Taxonomy" id="2041385"/>
    <lineage>
        <taxon>Bacteria</taxon>
        <taxon>Pseudomonadati</taxon>
        <taxon>Pseudomonadota</taxon>
        <taxon>Alphaproteobacteria</taxon>
        <taxon>Hyphomicrobiales</taxon>
        <taxon>Rhizobiaceae</taxon>
        <taxon>Rhizobium/Agrobacterium group</taxon>
        <taxon>Rhizobium</taxon>
    </lineage>
</organism>
<keyword evidence="3" id="KW-1185">Reference proteome</keyword>
<geneLocation type="plasmid" evidence="2 3">
    <name>unnamed1</name>
</geneLocation>
<reference evidence="3" key="2">
    <citation type="journal article" date="2023" name="MicrobiologyOpen">
        <title>Genomics of the tumorigenes clade of the family Rhizobiaceae and description of Rhizobium rhododendri sp. nov.</title>
        <authorList>
            <person name="Kuzmanovic N."/>
            <person name="diCenzo G.C."/>
            <person name="Bunk B."/>
            <person name="Sproeer C."/>
            <person name="Fruehling A."/>
            <person name="Neumann-Schaal M."/>
            <person name="Overmann J."/>
            <person name="Smalla K."/>
        </authorList>
    </citation>
    <scope>NUCLEOTIDE SEQUENCE [LARGE SCALE GENOMIC DNA]</scope>
    <source>
        <strain evidence="3">1078</strain>
        <plasmid evidence="3">unnamed1</plasmid>
    </source>
</reference>
<proteinExistence type="predicted"/>
<dbReference type="AlphaFoldDB" id="A0AAF1KA67"/>
<reference evidence="2 3" key="1">
    <citation type="journal article" date="2018" name="Sci. Rep.">
        <title>Rhizobium tumorigenes sp. nov., a novel plant tumorigenic bacterium isolated from cane gall tumors on thornless blackberry.</title>
        <authorList>
            <person name="Kuzmanovi N."/>
            <person name="Smalla K."/>
            <person name="Gronow S."/>
            <person name="PuBawska J."/>
        </authorList>
    </citation>
    <scope>NUCLEOTIDE SEQUENCE [LARGE SCALE GENOMIC DNA]</scope>
    <source>
        <strain evidence="2 3">1078</strain>
    </source>
</reference>
<dbReference type="KEGG" id="rtu:PR017_24820"/>
<dbReference type="EMBL" id="CP117258">
    <property type="protein sequence ID" value="WFR98540.1"/>
    <property type="molecule type" value="Genomic_DNA"/>
</dbReference>
<dbReference type="Proteomes" id="UP000249499">
    <property type="component" value="Plasmid unnamed1"/>
</dbReference>
<keyword evidence="2" id="KW-0614">Plasmid</keyword>
<dbReference type="RefSeq" id="WP_111221534.1">
    <property type="nucleotide sequence ID" value="NZ_CP117258.1"/>
</dbReference>
<gene>
    <name evidence="2" type="ORF">PR017_24820</name>
</gene>
<evidence type="ECO:0000313" key="3">
    <source>
        <dbReference type="Proteomes" id="UP000249499"/>
    </source>
</evidence>
<evidence type="ECO:0000256" key="1">
    <source>
        <dbReference type="SAM" id="Phobius"/>
    </source>
</evidence>
<feature type="transmembrane region" description="Helical" evidence="1">
    <location>
        <begin position="26"/>
        <end position="46"/>
    </location>
</feature>
<name>A0AAF1KA67_9HYPH</name>
<keyword evidence="1" id="KW-1133">Transmembrane helix</keyword>
<accession>A0AAF1KA67</accession>
<sequence length="129" mass="13817">MATTKCALRRNNRAASTTGKRGSARILVGTVIVAVVAGVLLPAPIMQGVLKKAAALTDVLLTKVMWSLWVGGSIASGDHSSFVSDKAIDQRLFLRVSVEALNGRNRPLASSPTRIQILERTIIWIPTRA</sequence>
<evidence type="ECO:0000313" key="2">
    <source>
        <dbReference type="EMBL" id="WFR98540.1"/>
    </source>
</evidence>
<protein>
    <submittedName>
        <fullName evidence="2">Uncharacterized protein</fullName>
    </submittedName>
</protein>